<dbReference type="GeneID" id="60321515"/>
<organism evidence="2 3">
    <name type="scientific">Mycobacterium phage Serendipitous</name>
    <dbReference type="NCBI Taxonomy" id="2301619"/>
    <lineage>
        <taxon>Viruses</taxon>
        <taxon>Duplodnaviria</taxon>
        <taxon>Heunggongvirae</taxon>
        <taxon>Uroviricota</taxon>
        <taxon>Caudoviricetes</taxon>
        <taxon>Bclasvirinae</taxon>
        <taxon>Acadianvirus</taxon>
        <taxon>Acadianvirus serendipitous</taxon>
    </lineage>
</organism>
<keyword evidence="3" id="KW-1185">Reference proteome</keyword>
<proteinExistence type="predicted"/>
<gene>
    <name evidence="2" type="primary">53</name>
    <name evidence="2" type="ORF">SEA_SERENDIPITOUS_53</name>
</gene>
<reference evidence="3" key="1">
    <citation type="submission" date="2018-08" db="EMBL/GenBank/DDBJ databases">
        <authorList>
            <person name="Farris L."/>
            <person name="Burns B."/>
            <person name="Flowers J."/>
            <person name="Harvey A."/>
            <person name="Kent S."/>
            <person name="Kernodle S.A."/>
            <person name="McGinnis R."/>
            <person name="Sargent R."/>
            <person name="Stanley M."/>
            <person name="Wright P."/>
            <person name="Wallen J.R."/>
            <person name="Eckardt M.A."/>
            <person name="Gainey M.D."/>
            <person name="Garlena R.A."/>
            <person name="Russell D.A."/>
            <person name="Pope W.H."/>
            <person name="Jacobs-Sera D."/>
            <person name="Hatfull G.F."/>
        </authorList>
    </citation>
    <scope>NUCLEOTIDE SEQUENCE [LARGE SCALE GENOMIC DNA]</scope>
</reference>
<feature type="domain" description="CDGP" evidence="1">
    <location>
        <begin position="40"/>
        <end position="127"/>
    </location>
</feature>
<evidence type="ECO:0000313" key="3">
    <source>
        <dbReference type="Proteomes" id="UP000275667"/>
    </source>
</evidence>
<protein>
    <recommendedName>
        <fullName evidence="1">CDGP domain-containing protein</fullName>
    </recommendedName>
</protein>
<evidence type="ECO:0000313" key="2">
    <source>
        <dbReference type="EMBL" id="AYB70594.1"/>
    </source>
</evidence>
<accession>A0A385UJX1</accession>
<dbReference type="RefSeq" id="YP_009950105.1">
    <property type="nucleotide sequence ID" value="NC_051587.1"/>
</dbReference>
<dbReference type="KEGG" id="vg:60321515"/>
<dbReference type="EMBL" id="MH727561">
    <property type="protein sequence ID" value="AYB70594.1"/>
    <property type="molecule type" value="Genomic_DNA"/>
</dbReference>
<dbReference type="InterPro" id="IPR056271">
    <property type="entry name" value="CDGP_dom"/>
</dbReference>
<sequence length="129" mass="13953">MFTTPRRALAVAVAAIGLTLAVPIAPASAQPGACVENRGIWLFKGTVRTICDTPRRADGSWTRYREFWTPAHTVSARSSCYGGRYSSSCTYTPSYWVPRQSNGIENYPVSDAPGAVNQPLADEPGWIAS</sequence>
<dbReference type="Pfam" id="PF24238">
    <property type="entry name" value="CDGP"/>
    <property type="match status" value="1"/>
</dbReference>
<name>A0A385UJX1_9CAUD</name>
<evidence type="ECO:0000259" key="1">
    <source>
        <dbReference type="Pfam" id="PF24238"/>
    </source>
</evidence>
<dbReference type="Proteomes" id="UP000275667">
    <property type="component" value="Segment"/>
</dbReference>